<dbReference type="Proteomes" id="UP001204015">
    <property type="component" value="Unassembled WGS sequence"/>
</dbReference>
<reference evidence="2 3" key="1">
    <citation type="submission" date="2022-06" db="EMBL/GenBank/DDBJ databases">
        <title>A taxonomic note on the genus Prevotella: Description of four novel genera and emended description of the genera Hallella and Xylanibacter.</title>
        <authorList>
            <person name="Hitch T.C.A."/>
        </authorList>
    </citation>
    <scope>NUCLEOTIDE SEQUENCE [LARGE SCALE GENOMIC DNA]</scope>
    <source>
        <strain evidence="2 3">DSM 100619</strain>
    </source>
</reference>
<keyword evidence="2" id="KW-0808">Transferase</keyword>
<dbReference type="InterPro" id="IPR000182">
    <property type="entry name" value="GNAT_dom"/>
</dbReference>
<keyword evidence="2" id="KW-0012">Acyltransferase</keyword>
<dbReference type="EMBL" id="JAMXLY010000034">
    <property type="protein sequence ID" value="MCO6025980.1"/>
    <property type="molecule type" value="Genomic_DNA"/>
</dbReference>
<organism evidence="2 3">
    <name type="scientific">Segatella cerevisiae</name>
    <dbReference type="NCBI Taxonomy" id="2053716"/>
    <lineage>
        <taxon>Bacteria</taxon>
        <taxon>Pseudomonadati</taxon>
        <taxon>Bacteroidota</taxon>
        <taxon>Bacteroidia</taxon>
        <taxon>Bacteroidales</taxon>
        <taxon>Prevotellaceae</taxon>
        <taxon>Segatella</taxon>
    </lineage>
</organism>
<dbReference type="PROSITE" id="PS51186">
    <property type="entry name" value="GNAT"/>
    <property type="match status" value="1"/>
</dbReference>
<keyword evidence="3" id="KW-1185">Reference proteome</keyword>
<accession>A0ABT1BY29</accession>
<dbReference type="GO" id="GO:0016746">
    <property type="term" value="F:acyltransferase activity"/>
    <property type="evidence" value="ECO:0007669"/>
    <property type="project" value="UniProtKB-KW"/>
</dbReference>
<dbReference type="EC" id="2.3.1.-" evidence="2"/>
<protein>
    <submittedName>
        <fullName evidence="2">GNAT family N-acetyltransferase</fullName>
        <ecNumber evidence="2">2.3.1.-</ecNumber>
    </submittedName>
</protein>
<dbReference type="Gene3D" id="3.40.630.30">
    <property type="match status" value="1"/>
</dbReference>
<sequence>MELTIKRFSDLSLDELYEILRARVKVFVIEQNCPYQELDGRDQYAWHVFFHDESGIVAYLRVIDAGIQCPTVAIGRVITLRRGEGLGLKVLKEGIRVAKEKLNANEIEIEAQVYAKGFYEKVGFRQSSEEFLEDGIPHMRMTLKL</sequence>
<comment type="caution">
    <text evidence="2">The sequence shown here is derived from an EMBL/GenBank/DDBJ whole genome shotgun (WGS) entry which is preliminary data.</text>
</comment>
<dbReference type="Pfam" id="PF13673">
    <property type="entry name" value="Acetyltransf_10"/>
    <property type="match status" value="1"/>
</dbReference>
<dbReference type="SUPFAM" id="SSF55729">
    <property type="entry name" value="Acyl-CoA N-acyltransferases (Nat)"/>
    <property type="match status" value="1"/>
</dbReference>
<evidence type="ECO:0000313" key="3">
    <source>
        <dbReference type="Proteomes" id="UP001204015"/>
    </source>
</evidence>
<evidence type="ECO:0000313" key="2">
    <source>
        <dbReference type="EMBL" id="MCO6025980.1"/>
    </source>
</evidence>
<dbReference type="InterPro" id="IPR016181">
    <property type="entry name" value="Acyl_CoA_acyltransferase"/>
</dbReference>
<proteinExistence type="predicted"/>
<name>A0ABT1BY29_9BACT</name>
<dbReference type="RefSeq" id="WP_252761337.1">
    <property type="nucleotide sequence ID" value="NZ_JAMXLY010000034.1"/>
</dbReference>
<gene>
    <name evidence="2" type="ORF">NG821_09040</name>
</gene>
<feature type="domain" description="N-acetyltransferase" evidence="1">
    <location>
        <begin position="3"/>
        <end position="145"/>
    </location>
</feature>
<evidence type="ECO:0000259" key="1">
    <source>
        <dbReference type="PROSITE" id="PS51186"/>
    </source>
</evidence>